<evidence type="ECO:0000259" key="2">
    <source>
        <dbReference type="Pfam" id="PF20148"/>
    </source>
</evidence>
<evidence type="ECO:0000256" key="1">
    <source>
        <dbReference type="ARBA" id="ARBA00022737"/>
    </source>
</evidence>
<keyword evidence="5" id="KW-1185">Reference proteome</keyword>
<dbReference type="InterPro" id="IPR006530">
    <property type="entry name" value="YD"/>
</dbReference>
<dbReference type="EMBL" id="CP063231">
    <property type="protein sequence ID" value="URL58418.1"/>
    <property type="molecule type" value="Genomic_DNA"/>
</dbReference>
<dbReference type="InterPro" id="IPR050708">
    <property type="entry name" value="T6SS_VgrG/RHS"/>
</dbReference>
<organism evidence="4 5">
    <name type="scientific">Luteibacter flocculans</name>
    <dbReference type="NCBI Taxonomy" id="2780091"/>
    <lineage>
        <taxon>Bacteria</taxon>
        <taxon>Pseudomonadati</taxon>
        <taxon>Pseudomonadota</taxon>
        <taxon>Gammaproteobacteria</taxon>
        <taxon>Lysobacterales</taxon>
        <taxon>Rhodanobacteraceae</taxon>
        <taxon>Luteibacter</taxon>
    </lineage>
</organism>
<dbReference type="NCBIfam" id="TIGR03696">
    <property type="entry name" value="Rhs_assc_core"/>
    <property type="match status" value="1"/>
</dbReference>
<evidence type="ECO:0000313" key="5">
    <source>
        <dbReference type="Proteomes" id="UP001056681"/>
    </source>
</evidence>
<dbReference type="PRINTS" id="PR00394">
    <property type="entry name" value="RHSPROTEIN"/>
</dbReference>
<feature type="domain" description="DUF6531" evidence="2">
    <location>
        <begin position="60"/>
        <end position="115"/>
    </location>
</feature>
<dbReference type="InterPro" id="IPR031325">
    <property type="entry name" value="RHS_repeat"/>
</dbReference>
<feature type="domain" description="Teneurin-like YD-shell" evidence="3">
    <location>
        <begin position="1034"/>
        <end position="1303"/>
    </location>
</feature>
<dbReference type="Gene3D" id="2.180.10.10">
    <property type="entry name" value="RHS repeat-associated core"/>
    <property type="match status" value="3"/>
</dbReference>
<reference evidence="4" key="1">
    <citation type="submission" date="2020-10" db="EMBL/GenBank/DDBJ databases">
        <title>Whole-genome sequence of Luteibacter sp. EIF3.</title>
        <authorList>
            <person name="Friedrich I."/>
            <person name="Hertel R."/>
            <person name="Daniel R."/>
        </authorList>
    </citation>
    <scope>NUCLEOTIDE SEQUENCE</scope>
    <source>
        <strain evidence="4">EIF3</strain>
    </source>
</reference>
<keyword evidence="1" id="KW-0677">Repeat</keyword>
<dbReference type="InterPro" id="IPR045351">
    <property type="entry name" value="DUF6531"/>
</dbReference>
<evidence type="ECO:0000313" key="4">
    <source>
        <dbReference type="EMBL" id="URL58418.1"/>
    </source>
</evidence>
<accession>A0ABY4T0E0</accession>
<name>A0ABY4T0E0_9GAMM</name>
<dbReference type="Pfam" id="PF05593">
    <property type="entry name" value="RHS_repeat"/>
    <property type="match status" value="3"/>
</dbReference>
<gene>
    <name evidence="4" type="ORF">IM816_17820</name>
</gene>
<dbReference type="RefSeq" id="WP_250339126.1">
    <property type="nucleotide sequence ID" value="NZ_CP063231.1"/>
</dbReference>
<dbReference type="InterPro" id="IPR056823">
    <property type="entry name" value="TEN-like_YD-shell"/>
</dbReference>
<sequence>MELSFDHPMGYHADVLEGAQVLPQCKRGYYVAVPLADPNPKPGNPCDRCQAEKGASASVGDPADALSGNEYQASTDFVSGDGRFSFERSYNNGSNQTTSIGIRWQTEYDARIETTWNSSDSAAYASTVYDAPQQACEEGWLTIAAAAKVVWPDTDGATATYHSDTTACMLSSGRQLPLAFTGNSADYVALASKVPNYIGGYGAATVALMTARRPDGRLYRFTCQDAVCEGESNASLKLILLATAYRLDLGNGTVENYDNAGHLISIVDRDGYTRTITWDGEHMVNVTDSSGRSIAFTYNNDLVSDAAFPDGSSAHYTYTNRYELQSVTRSDGTTVTYGYDAGITAGLLTSITDELGKSYLTIHYDAQNRAAGDFLAGNANATSITYPDADSSAVTDRFGATRTYRFTRVNGLRLLSSIDGPWCEECLGSNVSYDANGYPSAITDFKGTIKKTTYGSDGLLSQQIEAFGLPEERTIRISWDTTHRVPLTRTTSDHQGNILEKHGWEYDDGGRVTASCKLDPSVAPNYVCTATGATPAGVARTTYTYCTAADQTTCPRVGLLLAIDGPRSDVADTTSYIYYMDTDESGCTTSGGSCHRIGDLASETQGGLLTTHYLSYDKAGRLTRLREPSGVIKDYGYNARGQLASVSVRTATSGQANANDAVTTVEYDPTGTVHKITDPDGVTTIFSYDDAHRLTDVVDTTGARIHYTLDSAGNRIGEKVTDSAGTVATGLNRTFNALGKIATLTDGLGHTRFSATFADSYDGQGNLVHSQDAMSVQHKQAYDGLNRLVSALRDYNGTNVATANTSTVLAFDALDRVRGVTDPDGLLTTYDFDGLGNPTGLHSPDTGTTTLGFDLEGNPTSSKDAANITTSSTYDAIGRILGTSYPNSSFDIQYKYDESDAVTACTGSYGIGRLTRIIESNASLTYCYDQRGNVVTKRQTVGSATTTTQYVWTRGDRLSSVTTSNGTIIAYARNSNGQVAAVTATPSGGTNATIADHITYRPFGPVASYVLGNGTAVTRTFDANGQISDISSPAFSLHVRRDAAGNIVAIGNAAGVAKPTETYDYDPLYRLMNVKDGTGGPIETYTYNKTGDRLSKAAPGLLTGSYSYKSGTHQLIGIGTTTREVDARGDTTANVMAGSTLGFGYNQRNRLTVVQRDGVTVGSYVLNGLGQRVMKTAGGDTYRFDYTETSQLLSESTTGTSRDYVWLGDLPIGVVDRQGTTVSVAYIVADALQTPRTVTDAAGSTLWKWDYASNPFGEKGPISTSGYTLNLRFPGQYFDAESGLNYNVNRDYESATGRYMQSDPLGLYAGPSTYTYVSDNPLLRSDPLGLADYLGKCVGRYTVCSSNQTPNGFTPWNYVKFRFCKGVVDMGITTGDKMSSPARPVGTMDACDTERKLCLGSLDTEDPSDNPDAAKCFADEIKCYSKSGKAK</sequence>
<proteinExistence type="predicted"/>
<protein>
    <submittedName>
        <fullName evidence="4">RHS repeat protein</fullName>
    </submittedName>
</protein>
<dbReference type="Proteomes" id="UP001056681">
    <property type="component" value="Chromosome"/>
</dbReference>
<dbReference type="PANTHER" id="PTHR32305:SF15">
    <property type="entry name" value="PROTEIN RHSA-RELATED"/>
    <property type="match status" value="1"/>
</dbReference>
<dbReference type="Pfam" id="PF25023">
    <property type="entry name" value="TEN_YD-shell"/>
    <property type="match status" value="1"/>
</dbReference>
<dbReference type="NCBIfam" id="TIGR01643">
    <property type="entry name" value="YD_repeat_2x"/>
    <property type="match status" value="5"/>
</dbReference>
<evidence type="ECO:0000259" key="3">
    <source>
        <dbReference type="Pfam" id="PF25023"/>
    </source>
</evidence>
<dbReference type="InterPro" id="IPR022385">
    <property type="entry name" value="Rhs_assc_core"/>
</dbReference>
<dbReference type="Pfam" id="PF20148">
    <property type="entry name" value="DUF6531"/>
    <property type="match status" value="1"/>
</dbReference>
<dbReference type="PANTHER" id="PTHR32305">
    <property type="match status" value="1"/>
</dbReference>